<evidence type="ECO:0000313" key="1">
    <source>
        <dbReference type="EMBL" id="CAF9929052.1"/>
    </source>
</evidence>
<keyword evidence="2" id="KW-1185">Reference proteome</keyword>
<reference evidence="1" key="1">
    <citation type="submission" date="2021-03" db="EMBL/GenBank/DDBJ databases">
        <authorList>
            <person name="Tagirdzhanova G."/>
        </authorList>
    </citation>
    <scope>NUCLEOTIDE SEQUENCE</scope>
</reference>
<proteinExistence type="predicted"/>
<sequence>MVTVVQRRPTPPLGAIVSASLPNPTSGLRQLAMAAALSFAKAPPRLGTIATRTATLPPQPEQTRS</sequence>
<evidence type="ECO:0000313" key="2">
    <source>
        <dbReference type="Proteomes" id="UP000664169"/>
    </source>
</evidence>
<gene>
    <name evidence="1" type="ORF">GOMPHAMPRED_005303</name>
</gene>
<dbReference type="Proteomes" id="UP000664169">
    <property type="component" value="Unassembled WGS sequence"/>
</dbReference>
<accession>A0A8H3FQ01</accession>
<organism evidence="1 2">
    <name type="scientific">Gomphillus americanus</name>
    <dbReference type="NCBI Taxonomy" id="1940652"/>
    <lineage>
        <taxon>Eukaryota</taxon>
        <taxon>Fungi</taxon>
        <taxon>Dikarya</taxon>
        <taxon>Ascomycota</taxon>
        <taxon>Pezizomycotina</taxon>
        <taxon>Lecanoromycetes</taxon>
        <taxon>OSLEUM clade</taxon>
        <taxon>Ostropomycetidae</taxon>
        <taxon>Ostropales</taxon>
        <taxon>Graphidaceae</taxon>
        <taxon>Gomphilloideae</taxon>
        <taxon>Gomphillus</taxon>
    </lineage>
</organism>
<comment type="caution">
    <text evidence="1">The sequence shown here is derived from an EMBL/GenBank/DDBJ whole genome shotgun (WGS) entry which is preliminary data.</text>
</comment>
<dbReference type="AlphaFoldDB" id="A0A8H3FQ01"/>
<protein>
    <submittedName>
        <fullName evidence="1">Uncharacterized protein</fullName>
    </submittedName>
</protein>
<dbReference type="EMBL" id="CAJPDQ010000031">
    <property type="protein sequence ID" value="CAF9929052.1"/>
    <property type="molecule type" value="Genomic_DNA"/>
</dbReference>
<name>A0A8H3FQ01_9LECA</name>